<evidence type="ECO:0000313" key="1">
    <source>
        <dbReference type="EMBL" id="SQC39515.1"/>
    </source>
</evidence>
<dbReference type="Proteomes" id="UP000251088">
    <property type="component" value="Unassembled WGS sequence"/>
</dbReference>
<sequence length="126" mass="13877">MGKPGRQRFCARASRVVSTPTATNSAAQFEIAFRQLFIGPSGSRRLAGLTDLLDGIFNGGLHFRVLRIAAVAHISAEIRRADKHAIYPVDIEDLRQIFQRFASLNLYQHAHGVIGLVDIIRDAIPA</sequence>
<protein>
    <submittedName>
        <fullName evidence="1">Uncharacterized protein</fullName>
    </submittedName>
</protein>
<accession>A0A2X3F015</accession>
<evidence type="ECO:0000313" key="2">
    <source>
        <dbReference type="Proteomes" id="UP000251088"/>
    </source>
</evidence>
<organism evidence="1 2">
    <name type="scientific">Klebsiella pneumoniae</name>
    <dbReference type="NCBI Taxonomy" id="573"/>
    <lineage>
        <taxon>Bacteria</taxon>
        <taxon>Pseudomonadati</taxon>
        <taxon>Pseudomonadota</taxon>
        <taxon>Gammaproteobacteria</taxon>
        <taxon>Enterobacterales</taxon>
        <taxon>Enterobacteriaceae</taxon>
        <taxon>Klebsiella/Raoultella group</taxon>
        <taxon>Klebsiella</taxon>
        <taxon>Klebsiella pneumoniae complex</taxon>
    </lineage>
</organism>
<reference evidence="1 2" key="1">
    <citation type="submission" date="2018-06" db="EMBL/GenBank/DDBJ databases">
        <authorList>
            <consortium name="Pathogen Informatics"/>
            <person name="Doyle S."/>
        </authorList>
    </citation>
    <scope>NUCLEOTIDE SEQUENCE [LARGE SCALE GENOMIC DNA]</scope>
    <source>
        <strain evidence="1 2">NCTC9128</strain>
    </source>
</reference>
<gene>
    <name evidence="1" type="ORF">NCTC9128_05653</name>
</gene>
<dbReference type="AlphaFoldDB" id="A0A2X3F015"/>
<proteinExistence type="predicted"/>
<name>A0A2X3F015_KLEPN</name>
<dbReference type="EMBL" id="UAWN01000014">
    <property type="protein sequence ID" value="SQC39515.1"/>
    <property type="molecule type" value="Genomic_DNA"/>
</dbReference>